<evidence type="ECO:0000256" key="2">
    <source>
        <dbReference type="ARBA" id="ARBA00001911"/>
    </source>
</evidence>
<accession>A0ABV7WAY6</accession>
<gene>
    <name evidence="11" type="primary">galE</name>
    <name evidence="11" type="ORF">ACFOPI_21735</name>
</gene>
<proteinExistence type="inferred from homology"/>
<keyword evidence="7 9" id="KW-0520">NAD</keyword>
<dbReference type="PANTHER" id="PTHR43725:SF47">
    <property type="entry name" value="UDP-GLUCOSE 4-EPIMERASE"/>
    <property type="match status" value="1"/>
</dbReference>
<dbReference type="Gene3D" id="3.40.50.720">
    <property type="entry name" value="NAD(P)-binding Rossmann-like Domain"/>
    <property type="match status" value="1"/>
</dbReference>
<dbReference type="PANTHER" id="PTHR43725">
    <property type="entry name" value="UDP-GLUCOSE 4-EPIMERASE"/>
    <property type="match status" value="1"/>
</dbReference>
<dbReference type="EC" id="5.1.3.2" evidence="5 9"/>
<dbReference type="Gene3D" id="3.90.25.10">
    <property type="entry name" value="UDP-galactose 4-epimerase, domain 1"/>
    <property type="match status" value="1"/>
</dbReference>
<dbReference type="NCBIfam" id="TIGR01179">
    <property type="entry name" value="galE"/>
    <property type="match status" value="1"/>
</dbReference>
<feature type="domain" description="NAD(P)-binding" evidence="10">
    <location>
        <begin position="4"/>
        <end position="322"/>
    </location>
</feature>
<evidence type="ECO:0000256" key="7">
    <source>
        <dbReference type="ARBA" id="ARBA00023027"/>
    </source>
</evidence>
<comment type="similarity">
    <text evidence="4 9">Belongs to the NAD(P)-dependent epimerase/dehydratase family.</text>
</comment>
<evidence type="ECO:0000256" key="5">
    <source>
        <dbReference type="ARBA" id="ARBA00013189"/>
    </source>
</evidence>
<evidence type="ECO:0000256" key="3">
    <source>
        <dbReference type="ARBA" id="ARBA00004947"/>
    </source>
</evidence>
<reference evidence="12" key="1">
    <citation type="journal article" date="2019" name="Int. J. Syst. Evol. Microbiol.">
        <title>The Global Catalogue of Microorganisms (GCM) 10K type strain sequencing project: providing services to taxonomists for standard genome sequencing and annotation.</title>
        <authorList>
            <consortium name="The Broad Institute Genomics Platform"/>
            <consortium name="The Broad Institute Genome Sequencing Center for Infectious Disease"/>
            <person name="Wu L."/>
            <person name="Ma J."/>
        </authorList>
    </citation>
    <scope>NUCLEOTIDE SEQUENCE [LARGE SCALE GENOMIC DNA]</scope>
    <source>
        <strain evidence="12">KCTC 42501</strain>
    </source>
</reference>
<dbReference type="Proteomes" id="UP001595729">
    <property type="component" value="Unassembled WGS sequence"/>
</dbReference>
<dbReference type="InterPro" id="IPR016040">
    <property type="entry name" value="NAD(P)-bd_dom"/>
</dbReference>
<dbReference type="Pfam" id="PF16363">
    <property type="entry name" value="GDP_Man_Dehyd"/>
    <property type="match status" value="1"/>
</dbReference>
<dbReference type="InterPro" id="IPR005886">
    <property type="entry name" value="UDP_G4E"/>
</dbReference>
<comment type="cofactor">
    <cofactor evidence="2 9">
        <name>NAD(+)</name>
        <dbReference type="ChEBI" id="CHEBI:57540"/>
    </cofactor>
</comment>
<name>A0ABV7WAY6_9BURK</name>
<dbReference type="EMBL" id="JBHRXX010000009">
    <property type="protein sequence ID" value="MFC3686226.1"/>
    <property type="molecule type" value="Genomic_DNA"/>
</dbReference>
<comment type="pathway">
    <text evidence="3 9">Carbohydrate metabolism; galactose metabolism.</text>
</comment>
<protein>
    <recommendedName>
        <fullName evidence="6 9">UDP-glucose 4-epimerase</fullName>
        <ecNumber evidence="5 9">5.1.3.2</ecNumber>
    </recommendedName>
</protein>
<dbReference type="SUPFAM" id="SSF51735">
    <property type="entry name" value="NAD(P)-binding Rossmann-fold domains"/>
    <property type="match status" value="1"/>
</dbReference>
<keyword evidence="9" id="KW-0119">Carbohydrate metabolism</keyword>
<organism evidence="11 12">
    <name type="scientific">Hydrogenophaga luteola</name>
    <dbReference type="NCBI Taxonomy" id="1591122"/>
    <lineage>
        <taxon>Bacteria</taxon>
        <taxon>Pseudomonadati</taxon>
        <taxon>Pseudomonadota</taxon>
        <taxon>Betaproteobacteria</taxon>
        <taxon>Burkholderiales</taxon>
        <taxon>Comamonadaceae</taxon>
        <taxon>Hydrogenophaga</taxon>
    </lineage>
</organism>
<sequence length="334" mass="36396">MNVLLTGGCGYIGSHVAVVLMSAGHRVSIVDNLSNSSRTVVDRISAIVGQSPAFYCGDVGDVELVRSIIRENSIDSVIHLAGFKSVGESVQLPLKYYQNNICGALGLLQAMEAESVSHLVFSSSATIYGDPQYLPVDEAHPQHVINAYGRSKLHIEDMLRDVSAARPSFGVVCLRYFNPVGAHPSGFIGDRPRGIPNNLMPYVVQVASGELERLRVFGGDYPTPDGTGVRDYIHVMDLAEGHVAALNYLSSHSGWHAFNLGTGRGYSVLEMVRAFEAESGQTIPFEITDRRQGDVACSYADIRSAARELNWRATRSLEDMCSSAWAFQRRLSVD</sequence>
<evidence type="ECO:0000259" key="10">
    <source>
        <dbReference type="Pfam" id="PF16363"/>
    </source>
</evidence>
<evidence type="ECO:0000256" key="8">
    <source>
        <dbReference type="ARBA" id="ARBA00023235"/>
    </source>
</evidence>
<dbReference type="NCBIfam" id="NF007956">
    <property type="entry name" value="PRK10675.1"/>
    <property type="match status" value="1"/>
</dbReference>
<dbReference type="CDD" id="cd05247">
    <property type="entry name" value="UDP_G4E_1_SDR_e"/>
    <property type="match status" value="1"/>
</dbReference>
<dbReference type="RefSeq" id="WP_382178702.1">
    <property type="nucleotide sequence ID" value="NZ_JBHRXX010000009.1"/>
</dbReference>
<comment type="caution">
    <text evidence="11">The sequence shown here is derived from an EMBL/GenBank/DDBJ whole genome shotgun (WGS) entry which is preliminary data.</text>
</comment>
<comment type="subunit">
    <text evidence="9">Homodimer.</text>
</comment>
<comment type="catalytic activity">
    <reaction evidence="1 9">
        <text>UDP-alpha-D-glucose = UDP-alpha-D-galactose</text>
        <dbReference type="Rhea" id="RHEA:22168"/>
        <dbReference type="ChEBI" id="CHEBI:58885"/>
        <dbReference type="ChEBI" id="CHEBI:66914"/>
        <dbReference type="EC" id="5.1.3.2"/>
    </reaction>
</comment>
<evidence type="ECO:0000256" key="9">
    <source>
        <dbReference type="RuleBase" id="RU366046"/>
    </source>
</evidence>
<evidence type="ECO:0000256" key="6">
    <source>
        <dbReference type="ARBA" id="ARBA00018569"/>
    </source>
</evidence>
<evidence type="ECO:0000313" key="12">
    <source>
        <dbReference type="Proteomes" id="UP001595729"/>
    </source>
</evidence>
<keyword evidence="8 9" id="KW-0413">Isomerase</keyword>
<evidence type="ECO:0000313" key="11">
    <source>
        <dbReference type="EMBL" id="MFC3686226.1"/>
    </source>
</evidence>
<keyword evidence="12" id="KW-1185">Reference proteome</keyword>
<dbReference type="InterPro" id="IPR036291">
    <property type="entry name" value="NAD(P)-bd_dom_sf"/>
</dbReference>
<evidence type="ECO:0000256" key="1">
    <source>
        <dbReference type="ARBA" id="ARBA00000083"/>
    </source>
</evidence>
<dbReference type="GO" id="GO:0003978">
    <property type="term" value="F:UDP-glucose 4-epimerase activity"/>
    <property type="evidence" value="ECO:0007669"/>
    <property type="project" value="UniProtKB-EC"/>
</dbReference>
<evidence type="ECO:0000256" key="4">
    <source>
        <dbReference type="ARBA" id="ARBA00007637"/>
    </source>
</evidence>
<dbReference type="PRINTS" id="PR01713">
    <property type="entry name" value="NUCEPIMERASE"/>
</dbReference>